<feature type="transmembrane region" description="Helical" evidence="1">
    <location>
        <begin position="112"/>
        <end position="130"/>
    </location>
</feature>
<evidence type="ECO:0000256" key="1">
    <source>
        <dbReference type="SAM" id="Phobius"/>
    </source>
</evidence>
<feature type="transmembrane region" description="Helical" evidence="1">
    <location>
        <begin position="326"/>
        <end position="351"/>
    </location>
</feature>
<dbReference type="PATRIC" id="fig|1365965.3.peg.1450"/>
<evidence type="ECO:0000313" key="2">
    <source>
        <dbReference type="EMBL" id="KOA39863.1"/>
    </source>
</evidence>
<keyword evidence="1" id="KW-0812">Transmembrane</keyword>
<comment type="caution">
    <text evidence="2">The sequence shown here is derived from an EMBL/GenBank/DDBJ whole genome shotgun (WGS) entry which is preliminary data.</text>
</comment>
<dbReference type="AlphaFoldDB" id="A0A0L7AXW5"/>
<keyword evidence="1" id="KW-0472">Membrane</keyword>
<dbReference type="EMBL" id="AVQD01000012">
    <property type="protein sequence ID" value="KOA39863.1"/>
    <property type="molecule type" value="Genomic_DNA"/>
</dbReference>
<gene>
    <name evidence="2" type="ORF">BBM1128_07205</name>
</gene>
<keyword evidence="1" id="KW-1133">Transmembrane helix</keyword>
<feature type="transmembrane region" description="Helical" evidence="1">
    <location>
        <begin position="264"/>
        <end position="289"/>
    </location>
</feature>
<protein>
    <submittedName>
        <fullName evidence="2">Membrane protein</fullName>
    </submittedName>
</protein>
<feature type="transmembrane region" description="Helical" evidence="1">
    <location>
        <begin position="136"/>
        <end position="155"/>
    </location>
</feature>
<dbReference type="Proteomes" id="UP000037193">
    <property type="component" value="Unassembled WGS sequence"/>
</dbReference>
<feature type="transmembrane region" description="Helical" evidence="1">
    <location>
        <begin position="81"/>
        <end position="100"/>
    </location>
</feature>
<feature type="transmembrane region" description="Helical" evidence="1">
    <location>
        <begin position="217"/>
        <end position="237"/>
    </location>
</feature>
<proteinExistence type="predicted"/>
<dbReference type="RefSeq" id="WP_021649001.1">
    <property type="nucleotide sequence ID" value="NZ_AVQD01000012.1"/>
</dbReference>
<name>A0A0L7AXW5_BIFBR</name>
<accession>A0A0L7AXW5</accession>
<feature type="transmembrane region" description="Helical" evidence="1">
    <location>
        <begin position="372"/>
        <end position="393"/>
    </location>
</feature>
<organism evidence="2 3">
    <name type="scientific">Bifidobacterium breve MCC 1128</name>
    <dbReference type="NCBI Taxonomy" id="1365965"/>
    <lineage>
        <taxon>Bacteria</taxon>
        <taxon>Bacillati</taxon>
        <taxon>Actinomycetota</taxon>
        <taxon>Actinomycetes</taxon>
        <taxon>Bifidobacteriales</taxon>
        <taxon>Bifidobacteriaceae</taxon>
        <taxon>Bifidobacterium</taxon>
    </lineage>
</organism>
<reference evidence="2 3" key="1">
    <citation type="journal article" date="2015" name="Int J Genomics">
        <title>Comparative Genomics Revealed Genetic Diversity and Species/Strain-Level Differences in Carbohydrate Metabolism of Three Probiotic Bifidobacterial Species.</title>
        <authorList>
            <person name="Odamaki T."/>
            <person name="Horigome A."/>
            <person name="Sugahara H."/>
            <person name="Hashikura N."/>
            <person name="Minami J."/>
            <person name="Xiao J.Z."/>
            <person name="Abe F."/>
        </authorList>
    </citation>
    <scope>NUCLEOTIDE SEQUENCE [LARGE SCALE GENOMIC DNA]</scope>
    <source>
        <strain evidence="2 3">MCC 1128</strain>
    </source>
</reference>
<evidence type="ECO:0000313" key="3">
    <source>
        <dbReference type="Proteomes" id="UP000037193"/>
    </source>
</evidence>
<feature type="transmembrane region" description="Helical" evidence="1">
    <location>
        <begin position="188"/>
        <end position="205"/>
    </location>
</feature>
<sequence length="394" mass="41648">MNTSDRQITETDRNRELGLIPAMVMAIIAALSGAGVSFAPLYERIWGGMMLHPNCPTIGRMTYYLSGQATGDYGACVTSPLWFLAVTALSVVAIICLTVAGVQGFARHRLRTVICVFLAAVAVAFILVLSANTKIVMLWAIHAATWLVYAILAAYSRNSTSIQQQHIADLTNLTGSDKSASERGGWTLVTRLLLVWQIGVMPVLVTEYSVSDEVNSTGGVTIACGLGLAAYALVHLISIDTPRDNVGSALPTIRDIRPVSVHKLFRVISINASAVSHVSVPLGLFWAVITFLTYSYGTGGHTDFCPALAATNNAGLIAFCTGSGPLIVLAVLLYVLPIFSLVSAIATVMATTGSTSNSHNSANSAGFQNKAAIFYLLLTAVLSATAFIIAFTLA</sequence>
<feature type="transmembrane region" description="Helical" evidence="1">
    <location>
        <begin position="20"/>
        <end position="42"/>
    </location>
</feature>